<protein>
    <submittedName>
        <fullName evidence="2">Uncharacterized protein</fullName>
    </submittedName>
</protein>
<comment type="caution">
    <text evidence="2">The sequence shown here is derived from an EMBL/GenBank/DDBJ whole genome shotgun (WGS) entry which is preliminary data.</text>
</comment>
<evidence type="ECO:0000313" key="2">
    <source>
        <dbReference type="EMBL" id="GBP09061.1"/>
    </source>
</evidence>
<name>A0A4C1T713_EUMVA</name>
<reference evidence="2 3" key="1">
    <citation type="journal article" date="2019" name="Commun. Biol.">
        <title>The bagworm genome reveals a unique fibroin gene that provides high tensile strength.</title>
        <authorList>
            <person name="Kono N."/>
            <person name="Nakamura H."/>
            <person name="Ohtoshi R."/>
            <person name="Tomita M."/>
            <person name="Numata K."/>
            <person name="Arakawa K."/>
        </authorList>
    </citation>
    <scope>NUCLEOTIDE SEQUENCE [LARGE SCALE GENOMIC DNA]</scope>
</reference>
<gene>
    <name evidence="2" type="ORF">EVAR_78395_1</name>
</gene>
<feature type="region of interest" description="Disordered" evidence="1">
    <location>
        <begin position="94"/>
        <end position="136"/>
    </location>
</feature>
<proteinExistence type="predicted"/>
<dbReference type="EMBL" id="BGZK01000033">
    <property type="protein sequence ID" value="GBP09061.1"/>
    <property type="molecule type" value="Genomic_DNA"/>
</dbReference>
<evidence type="ECO:0000313" key="3">
    <source>
        <dbReference type="Proteomes" id="UP000299102"/>
    </source>
</evidence>
<keyword evidence="3" id="KW-1185">Reference proteome</keyword>
<dbReference type="AlphaFoldDB" id="A0A4C1T713"/>
<accession>A0A4C1T713</accession>
<sequence length="177" mass="19408">MGRDGRTETIYDRCVLLAAARPADDLVPRRARPDRAALAAAGTRCGRLRHFARLLSRIKTLGTCLQSTPSGRSWTSSSRRDRCLQSLVRPRTERPALPEPLVRSAHSGNHRRGDVQELARSSNVRHGGRDEPGGDPAGAMRAFAKYDCATLSQTRDPPACCIIFYTYCASSVALTPF</sequence>
<organism evidence="2 3">
    <name type="scientific">Eumeta variegata</name>
    <name type="common">Bagworm moth</name>
    <name type="synonym">Eumeta japonica</name>
    <dbReference type="NCBI Taxonomy" id="151549"/>
    <lineage>
        <taxon>Eukaryota</taxon>
        <taxon>Metazoa</taxon>
        <taxon>Ecdysozoa</taxon>
        <taxon>Arthropoda</taxon>
        <taxon>Hexapoda</taxon>
        <taxon>Insecta</taxon>
        <taxon>Pterygota</taxon>
        <taxon>Neoptera</taxon>
        <taxon>Endopterygota</taxon>
        <taxon>Lepidoptera</taxon>
        <taxon>Glossata</taxon>
        <taxon>Ditrysia</taxon>
        <taxon>Tineoidea</taxon>
        <taxon>Psychidae</taxon>
        <taxon>Oiketicinae</taxon>
        <taxon>Eumeta</taxon>
    </lineage>
</organism>
<dbReference type="Proteomes" id="UP000299102">
    <property type="component" value="Unassembled WGS sequence"/>
</dbReference>
<evidence type="ECO:0000256" key="1">
    <source>
        <dbReference type="SAM" id="MobiDB-lite"/>
    </source>
</evidence>